<feature type="compositionally biased region" description="Acidic residues" evidence="12">
    <location>
        <begin position="9"/>
        <end position="20"/>
    </location>
</feature>
<evidence type="ECO:0000256" key="11">
    <source>
        <dbReference type="ARBA" id="ARBA00047635"/>
    </source>
</evidence>
<reference evidence="14" key="2">
    <citation type="submission" date="2020-06" db="EMBL/GenBank/DDBJ databases">
        <authorList>
            <person name="Ji K."/>
            <person name="Li J."/>
        </authorList>
    </citation>
    <scope>NUCLEOTIDE SEQUENCE</scope>
    <source>
        <strain evidence="14">JKM2019</strain>
        <tissue evidence="14">Whole body</tissue>
    </source>
</reference>
<comment type="function">
    <text evidence="6">Specifically deaminates adenosine-37 to inosine in tRNA-Ala.</text>
</comment>
<evidence type="ECO:0000256" key="5">
    <source>
        <dbReference type="ARBA" id="ARBA00037026"/>
    </source>
</evidence>
<evidence type="ECO:0000256" key="3">
    <source>
        <dbReference type="ARBA" id="ARBA00022801"/>
    </source>
</evidence>
<reference evidence="15" key="1">
    <citation type="submission" date="2013-05" db="EMBL/GenBank/DDBJ databases">
        <authorList>
            <person name="Yim A.K.Y."/>
            <person name="Chan T.F."/>
            <person name="Ji K.M."/>
            <person name="Liu X.Y."/>
            <person name="Zhou J.W."/>
            <person name="Li R.Q."/>
            <person name="Yang K.Y."/>
            <person name="Li J."/>
            <person name="Li M."/>
            <person name="Law P.T.W."/>
            <person name="Wu Y.L."/>
            <person name="Cai Z.L."/>
            <person name="Qin H."/>
            <person name="Bao Y."/>
            <person name="Leung R.K.K."/>
            <person name="Ng P.K.S."/>
            <person name="Zou J."/>
            <person name="Zhong X.J."/>
            <person name="Ran P.X."/>
            <person name="Zhong N.S."/>
            <person name="Liu Z.G."/>
            <person name="Tsui S.K.W."/>
        </authorList>
    </citation>
    <scope>NUCLEOTIDE SEQUENCE</scope>
    <source>
        <strain evidence="15">Derf</strain>
        <tissue evidence="15">Whole organism</tissue>
    </source>
</reference>
<comment type="caution">
    <text evidence="15">The sequence shown here is derived from an EMBL/GenBank/DDBJ whole genome shotgun (WGS) entry which is preliminary data.</text>
</comment>
<reference evidence="14" key="3">
    <citation type="journal article" date="2021" name="World Allergy Organ. J.">
        <title>Chromosome-level assembly of Dermatophagoides farinae genome and transcriptome reveals two novel allergens Der f 37 and Der f 39.</title>
        <authorList>
            <person name="Chen J."/>
            <person name="Cai Z."/>
            <person name="Fan D."/>
            <person name="Hu J."/>
            <person name="Hou Y."/>
            <person name="He Y."/>
            <person name="Zhang Z."/>
            <person name="Zhao Z."/>
            <person name="Gao P."/>
            <person name="Hu W."/>
            <person name="Sun J."/>
            <person name="Li J."/>
            <person name="Ji K."/>
        </authorList>
    </citation>
    <scope>NUCLEOTIDE SEQUENCE</scope>
    <source>
        <strain evidence="14">JKM2019</strain>
    </source>
</reference>
<dbReference type="OrthoDB" id="416253at2759"/>
<keyword evidence="1" id="KW-0819">tRNA processing</keyword>
<feature type="non-terminal residue" evidence="15">
    <location>
        <position position="367"/>
    </location>
</feature>
<dbReference type="PANTHER" id="PTHR46516">
    <property type="entry name" value="TRNA-SPECIFIC ADENOSINE DEAMINASE 1"/>
    <property type="match status" value="1"/>
</dbReference>
<dbReference type="Proteomes" id="UP000790347">
    <property type="component" value="Unassembled WGS sequence"/>
</dbReference>
<name>A0A922IE79_DERFA</name>
<evidence type="ECO:0000256" key="9">
    <source>
        <dbReference type="ARBA" id="ARBA00040502"/>
    </source>
</evidence>
<dbReference type="Proteomes" id="UP000828236">
    <property type="component" value="Unassembled WGS sequence"/>
</dbReference>
<dbReference type="GO" id="GO:0043829">
    <property type="term" value="F:tRNA-specific adenosine-37 deaminase activity"/>
    <property type="evidence" value="ECO:0007669"/>
    <property type="project" value="UniProtKB-EC"/>
</dbReference>
<evidence type="ECO:0000256" key="6">
    <source>
        <dbReference type="ARBA" id="ARBA00037784"/>
    </source>
</evidence>
<protein>
    <recommendedName>
        <fullName evidence="9">tRNA-specific adenosine deaminase 1</fullName>
        <ecNumber evidence="8">3.5.4.34</ecNumber>
    </recommendedName>
    <alternativeName>
        <fullName evidence="10">tRNA-specific adenosine-37 deaminase</fullName>
    </alternativeName>
</protein>
<keyword evidence="3" id="KW-0378">Hydrolase</keyword>
<dbReference type="GO" id="GO:0046872">
    <property type="term" value="F:metal ion binding"/>
    <property type="evidence" value="ECO:0007669"/>
    <property type="project" value="UniProtKB-KW"/>
</dbReference>
<sequence length="367" mass="42662">MANKRIRLDDDEYDPTDNEPEIDPNVIASLCYDSYNRLGKSGKPNPRKNEYTIIAGLVEFRDKSSPTVVCLTTGTKCFPKNVPYRDEDIVDCHAEPLLKRAFKCYLNEVINDWIDDNKKLDQFYDEVIRGRHYCLFVSQFPCGSFSRWKGDPLHDSKNRKICVNRKPGRGEFCPKAACVHKIAKWRIFGLQGSRILDIIGKPITFNHIVIGNCETEYRETMEELDSIKDYLITIPNEYSKISNDLIGDFQFSQFCHIHFAQQFRHPEFVRNNIPCGSSIVAWMSCDRKTNLKTEILANGRRLGAAKRKTFPNILGTSRVCDFYLRQNLEQLMVKFNIKNINSEKYQKDWSLTQKNLSIFKDWPIIDV</sequence>
<evidence type="ECO:0000313" key="14">
    <source>
        <dbReference type="EMBL" id="KAH7642114.1"/>
    </source>
</evidence>
<dbReference type="GO" id="GO:0003723">
    <property type="term" value="F:RNA binding"/>
    <property type="evidence" value="ECO:0007669"/>
    <property type="project" value="InterPro"/>
</dbReference>
<evidence type="ECO:0000256" key="8">
    <source>
        <dbReference type="ARBA" id="ARBA00038940"/>
    </source>
</evidence>
<dbReference type="Pfam" id="PF02137">
    <property type="entry name" value="A_deamin"/>
    <property type="match status" value="2"/>
</dbReference>
<keyword evidence="16" id="KW-1185">Reference proteome</keyword>
<evidence type="ECO:0000259" key="13">
    <source>
        <dbReference type="PROSITE" id="PS50141"/>
    </source>
</evidence>
<feature type="domain" description="A to I editase" evidence="13">
    <location>
        <begin position="70"/>
        <end position="320"/>
    </location>
</feature>
<evidence type="ECO:0000313" key="15">
    <source>
        <dbReference type="EMBL" id="KAH9529258.1"/>
    </source>
</evidence>
<feature type="region of interest" description="Disordered" evidence="12">
    <location>
        <begin position="1"/>
        <end position="20"/>
    </location>
</feature>
<dbReference type="EMBL" id="SDOV01000004">
    <property type="protein sequence ID" value="KAH7642114.1"/>
    <property type="molecule type" value="Genomic_DNA"/>
</dbReference>
<evidence type="ECO:0000256" key="7">
    <source>
        <dbReference type="ARBA" id="ARBA00038326"/>
    </source>
</evidence>
<dbReference type="SMART" id="SM00552">
    <property type="entry name" value="ADEAMc"/>
    <property type="match status" value="1"/>
</dbReference>
<evidence type="ECO:0000256" key="10">
    <source>
        <dbReference type="ARBA" id="ARBA00041760"/>
    </source>
</evidence>
<comment type="similarity">
    <text evidence="7">Belongs to the ADAT1 family.</text>
</comment>
<proteinExistence type="inferred from homology"/>
<evidence type="ECO:0000256" key="4">
    <source>
        <dbReference type="ARBA" id="ARBA00022833"/>
    </source>
</evidence>
<evidence type="ECO:0000256" key="1">
    <source>
        <dbReference type="ARBA" id="ARBA00022694"/>
    </source>
</evidence>
<dbReference type="PROSITE" id="PS50141">
    <property type="entry name" value="A_DEAMIN_EDITASE"/>
    <property type="match status" value="1"/>
</dbReference>
<dbReference type="EMBL" id="ASGP02000001">
    <property type="protein sequence ID" value="KAH9529258.1"/>
    <property type="molecule type" value="Genomic_DNA"/>
</dbReference>
<dbReference type="PANTHER" id="PTHR46516:SF1">
    <property type="entry name" value="TRNA-SPECIFIC ADENOSINE DEAMINASE 1"/>
    <property type="match status" value="1"/>
</dbReference>
<keyword evidence="4" id="KW-0862">Zinc</keyword>
<evidence type="ECO:0000256" key="2">
    <source>
        <dbReference type="ARBA" id="ARBA00022723"/>
    </source>
</evidence>
<dbReference type="GO" id="GO:0008033">
    <property type="term" value="P:tRNA processing"/>
    <property type="evidence" value="ECO:0007669"/>
    <property type="project" value="UniProtKB-KW"/>
</dbReference>
<gene>
    <name evidence="15" type="primary">ADAT1</name>
    <name evidence="15" type="ORF">DERF_003150</name>
    <name evidence="14" type="ORF">HUG17_5159</name>
</gene>
<dbReference type="EC" id="3.5.4.34" evidence="8"/>
<dbReference type="InterPro" id="IPR002466">
    <property type="entry name" value="A_deamin"/>
</dbReference>
<evidence type="ECO:0000313" key="16">
    <source>
        <dbReference type="Proteomes" id="UP000790347"/>
    </source>
</evidence>
<evidence type="ECO:0000256" key="12">
    <source>
        <dbReference type="SAM" id="MobiDB-lite"/>
    </source>
</evidence>
<accession>A0A922IE79</accession>
<reference evidence="15" key="4">
    <citation type="journal article" date="2022" name="Res Sq">
        <title>Comparative Genomics Reveals Insights into the Divergent Evolution of Astigmatic Mites and Household Pest Adaptations.</title>
        <authorList>
            <person name="Xiong Q."/>
            <person name="Wan A.T.-Y."/>
            <person name="Liu X.-Y."/>
            <person name="Fung C.S.-H."/>
            <person name="Xiao X."/>
            <person name="Malainual N."/>
            <person name="Hou J."/>
            <person name="Wang L."/>
            <person name="Wang M."/>
            <person name="Yang K."/>
            <person name="Cui Y."/>
            <person name="Leung E."/>
            <person name="Nong W."/>
            <person name="Shin S.-K."/>
            <person name="Au S."/>
            <person name="Jeong K.Y."/>
            <person name="Chew F.T."/>
            <person name="Hui J."/>
            <person name="Leung T.F."/>
            <person name="Tungtrongchitr A."/>
            <person name="Zhong N."/>
            <person name="Liu Z."/>
            <person name="Tsui S."/>
        </authorList>
    </citation>
    <scope>NUCLEOTIDE SEQUENCE</scope>
    <source>
        <strain evidence="15">Derf</strain>
        <tissue evidence="15">Whole organism</tissue>
    </source>
</reference>
<keyword evidence="2" id="KW-0479">Metal-binding</keyword>
<comment type="cofactor">
    <cofactor evidence="5">
        <name>1D-myo-inositol hexakisphosphate</name>
        <dbReference type="ChEBI" id="CHEBI:58130"/>
    </cofactor>
</comment>
<comment type="catalytic activity">
    <reaction evidence="11">
        <text>adenosine(37) in tRNA(Ala) + H2O + H(+) = inosine(37) in tRNA(Ala) + NH4(+)</text>
        <dbReference type="Rhea" id="RHEA:50968"/>
        <dbReference type="Rhea" id="RHEA-COMP:12855"/>
        <dbReference type="Rhea" id="RHEA-COMP:12856"/>
        <dbReference type="ChEBI" id="CHEBI:15377"/>
        <dbReference type="ChEBI" id="CHEBI:15378"/>
        <dbReference type="ChEBI" id="CHEBI:28938"/>
        <dbReference type="ChEBI" id="CHEBI:74411"/>
        <dbReference type="ChEBI" id="CHEBI:82852"/>
        <dbReference type="EC" id="3.5.4.34"/>
    </reaction>
</comment>
<dbReference type="AlphaFoldDB" id="A0A922IE79"/>
<organism evidence="15 16">
    <name type="scientific">Dermatophagoides farinae</name>
    <name type="common">American house dust mite</name>
    <dbReference type="NCBI Taxonomy" id="6954"/>
    <lineage>
        <taxon>Eukaryota</taxon>
        <taxon>Metazoa</taxon>
        <taxon>Ecdysozoa</taxon>
        <taxon>Arthropoda</taxon>
        <taxon>Chelicerata</taxon>
        <taxon>Arachnida</taxon>
        <taxon>Acari</taxon>
        <taxon>Acariformes</taxon>
        <taxon>Sarcoptiformes</taxon>
        <taxon>Astigmata</taxon>
        <taxon>Psoroptidia</taxon>
        <taxon>Analgoidea</taxon>
        <taxon>Pyroglyphidae</taxon>
        <taxon>Dermatophagoidinae</taxon>
        <taxon>Dermatophagoides</taxon>
    </lineage>
</organism>